<feature type="compositionally biased region" description="Basic and acidic residues" evidence="7">
    <location>
        <begin position="270"/>
        <end position="297"/>
    </location>
</feature>
<dbReference type="EMBL" id="JBHSBC010000021">
    <property type="protein sequence ID" value="MFC3982612.1"/>
    <property type="molecule type" value="Genomic_DNA"/>
</dbReference>
<dbReference type="Gene3D" id="1.10.510.10">
    <property type="entry name" value="Transferase(Phosphotransferase) domain 1"/>
    <property type="match status" value="1"/>
</dbReference>
<organism evidence="9 10">
    <name type="scientific">Streptosporangium jomthongense</name>
    <dbReference type="NCBI Taxonomy" id="1193683"/>
    <lineage>
        <taxon>Bacteria</taxon>
        <taxon>Bacillati</taxon>
        <taxon>Actinomycetota</taxon>
        <taxon>Actinomycetes</taxon>
        <taxon>Streptosporangiales</taxon>
        <taxon>Streptosporangiaceae</taxon>
        <taxon>Streptosporangium</taxon>
    </lineage>
</organism>
<dbReference type="Gene3D" id="3.30.200.20">
    <property type="entry name" value="Phosphorylase Kinase, domain 1"/>
    <property type="match status" value="1"/>
</dbReference>
<dbReference type="PANTHER" id="PTHR43289:SF6">
    <property type="entry name" value="SERINE_THREONINE-PROTEIN KINASE NEKL-3"/>
    <property type="match status" value="1"/>
</dbReference>
<keyword evidence="2" id="KW-0723">Serine/threonine-protein kinase</keyword>
<dbReference type="Proteomes" id="UP001595698">
    <property type="component" value="Unassembled WGS sequence"/>
</dbReference>
<evidence type="ECO:0000256" key="3">
    <source>
        <dbReference type="ARBA" id="ARBA00022679"/>
    </source>
</evidence>
<protein>
    <recommendedName>
        <fullName evidence="1">non-specific serine/threonine protein kinase</fullName>
        <ecNumber evidence="1">2.7.11.1</ecNumber>
    </recommendedName>
</protein>
<dbReference type="Pfam" id="PF03448">
    <property type="entry name" value="MgtE_N"/>
    <property type="match status" value="1"/>
</dbReference>
<evidence type="ECO:0000256" key="1">
    <source>
        <dbReference type="ARBA" id="ARBA00012513"/>
    </source>
</evidence>
<keyword evidence="4" id="KW-0547">Nucleotide-binding</keyword>
<sequence length="491" mass="52853">MIRSRYRLLSTLAQGGMGAIWLARDVVLDRHVALKEVVLTPYGEDLSVRTERALREARAAASVGHPGIVKIYDVFLEEGRPWIVMDYIKGRSLLNLIEDGGLGERELARIGVRVLDALSAAHRAGVVHRDVKPANIVISEEGEVFLVDFGIAQINGLSGLTTHNALAGTPDFMAPERVNGGRTGPPADLWSLGVTLFHALEGYSPFRRDNAAATMGAVLTQPPPPLSRGGRLSEAVVRLLEKDPARRMGADELARVLRSVVAGPIPPPPPRERQERREPPERQNRQVTERRAVDPRKAARRLGAMAAGPAARLLETLPKETAQQVVSLLEPRTAGGILLELPESQAAAVLVGLQVRDVGGLLERMAVVPARAASVLQMMSAARAGRVVDYIRLEEASAIVGALPSGEAARILAHAHVRTAAGIVRELSGTPAAVRLVEAMPLRRACDVLCYVPPAVVATALRNLPSGLAERLLDGLDDRTRGLVLHHLKRP</sequence>
<name>A0ABV8F5M3_9ACTN</name>
<feature type="domain" description="Protein kinase" evidence="8">
    <location>
        <begin position="6"/>
        <end position="261"/>
    </location>
</feature>
<evidence type="ECO:0000256" key="4">
    <source>
        <dbReference type="ARBA" id="ARBA00022741"/>
    </source>
</evidence>
<evidence type="ECO:0000256" key="2">
    <source>
        <dbReference type="ARBA" id="ARBA00022527"/>
    </source>
</evidence>
<dbReference type="InterPro" id="IPR008271">
    <property type="entry name" value="Ser/Thr_kinase_AS"/>
</dbReference>
<dbReference type="InterPro" id="IPR006668">
    <property type="entry name" value="Mg_transptr_MgtE_intracell_dom"/>
</dbReference>
<dbReference type="CDD" id="cd14014">
    <property type="entry name" value="STKc_PknB_like"/>
    <property type="match status" value="1"/>
</dbReference>
<dbReference type="InterPro" id="IPR011009">
    <property type="entry name" value="Kinase-like_dom_sf"/>
</dbReference>
<evidence type="ECO:0000313" key="9">
    <source>
        <dbReference type="EMBL" id="MFC3982612.1"/>
    </source>
</evidence>
<dbReference type="PROSITE" id="PS50011">
    <property type="entry name" value="PROTEIN_KINASE_DOM"/>
    <property type="match status" value="1"/>
</dbReference>
<comment type="caution">
    <text evidence="9">The sequence shown here is derived from an EMBL/GenBank/DDBJ whole genome shotgun (WGS) entry which is preliminary data.</text>
</comment>
<evidence type="ECO:0000256" key="7">
    <source>
        <dbReference type="SAM" id="MobiDB-lite"/>
    </source>
</evidence>
<dbReference type="SUPFAM" id="SSF56112">
    <property type="entry name" value="Protein kinase-like (PK-like)"/>
    <property type="match status" value="1"/>
</dbReference>
<proteinExistence type="predicted"/>
<evidence type="ECO:0000313" key="10">
    <source>
        <dbReference type="Proteomes" id="UP001595698"/>
    </source>
</evidence>
<dbReference type="GO" id="GO:0016301">
    <property type="term" value="F:kinase activity"/>
    <property type="evidence" value="ECO:0007669"/>
    <property type="project" value="UniProtKB-KW"/>
</dbReference>
<dbReference type="SMART" id="SM00220">
    <property type="entry name" value="S_TKc"/>
    <property type="match status" value="1"/>
</dbReference>
<dbReference type="PANTHER" id="PTHR43289">
    <property type="entry name" value="MITOGEN-ACTIVATED PROTEIN KINASE KINASE KINASE 20-RELATED"/>
    <property type="match status" value="1"/>
</dbReference>
<gene>
    <name evidence="9" type="ORF">ACFOYY_20890</name>
</gene>
<evidence type="ECO:0000259" key="8">
    <source>
        <dbReference type="PROSITE" id="PS50011"/>
    </source>
</evidence>
<dbReference type="SUPFAM" id="SSF158791">
    <property type="entry name" value="MgtE N-terminal domain-like"/>
    <property type="match status" value="2"/>
</dbReference>
<dbReference type="EC" id="2.7.11.1" evidence="1"/>
<feature type="region of interest" description="Disordered" evidence="7">
    <location>
        <begin position="259"/>
        <end position="303"/>
    </location>
</feature>
<keyword evidence="6" id="KW-0067">ATP-binding</keyword>
<evidence type="ECO:0000256" key="5">
    <source>
        <dbReference type="ARBA" id="ARBA00022777"/>
    </source>
</evidence>
<keyword evidence="10" id="KW-1185">Reference proteome</keyword>
<reference evidence="10" key="1">
    <citation type="journal article" date="2019" name="Int. J. Syst. Evol. Microbiol.">
        <title>The Global Catalogue of Microorganisms (GCM) 10K type strain sequencing project: providing services to taxonomists for standard genome sequencing and annotation.</title>
        <authorList>
            <consortium name="The Broad Institute Genomics Platform"/>
            <consortium name="The Broad Institute Genome Sequencing Center for Infectious Disease"/>
            <person name="Wu L."/>
            <person name="Ma J."/>
        </authorList>
    </citation>
    <scope>NUCLEOTIDE SEQUENCE [LARGE SCALE GENOMIC DNA]</scope>
    <source>
        <strain evidence="10">TBRC 7912</strain>
    </source>
</reference>
<dbReference type="PROSITE" id="PS00108">
    <property type="entry name" value="PROTEIN_KINASE_ST"/>
    <property type="match status" value="1"/>
</dbReference>
<dbReference type="Pfam" id="PF00069">
    <property type="entry name" value="Pkinase"/>
    <property type="match status" value="1"/>
</dbReference>
<dbReference type="InterPro" id="IPR000719">
    <property type="entry name" value="Prot_kinase_dom"/>
</dbReference>
<accession>A0ABV8F5M3</accession>
<keyword evidence="3" id="KW-0808">Transferase</keyword>
<keyword evidence="5 9" id="KW-0418">Kinase</keyword>
<evidence type="ECO:0000256" key="6">
    <source>
        <dbReference type="ARBA" id="ARBA00022840"/>
    </source>
</evidence>
<dbReference type="RefSeq" id="WP_386190999.1">
    <property type="nucleotide sequence ID" value="NZ_JBHSBC010000021.1"/>
</dbReference>